<dbReference type="Proteomes" id="UP000092154">
    <property type="component" value="Unassembled WGS sequence"/>
</dbReference>
<gene>
    <name evidence="2" type="ORF">K503DRAFT_713129</name>
</gene>
<feature type="region of interest" description="Disordered" evidence="1">
    <location>
        <begin position="47"/>
        <end position="66"/>
    </location>
</feature>
<evidence type="ECO:0008006" key="4">
    <source>
        <dbReference type="Google" id="ProtNLM"/>
    </source>
</evidence>
<feature type="region of interest" description="Disordered" evidence="1">
    <location>
        <begin position="1"/>
        <end position="22"/>
    </location>
</feature>
<dbReference type="AlphaFoldDB" id="A0A1B7N8H5"/>
<dbReference type="InParanoid" id="A0A1B7N8H5"/>
<keyword evidence="3" id="KW-1185">Reference proteome</keyword>
<evidence type="ECO:0000256" key="1">
    <source>
        <dbReference type="SAM" id="MobiDB-lite"/>
    </source>
</evidence>
<organism evidence="2 3">
    <name type="scientific">Rhizopogon vinicolor AM-OR11-026</name>
    <dbReference type="NCBI Taxonomy" id="1314800"/>
    <lineage>
        <taxon>Eukaryota</taxon>
        <taxon>Fungi</taxon>
        <taxon>Dikarya</taxon>
        <taxon>Basidiomycota</taxon>
        <taxon>Agaricomycotina</taxon>
        <taxon>Agaricomycetes</taxon>
        <taxon>Agaricomycetidae</taxon>
        <taxon>Boletales</taxon>
        <taxon>Suillineae</taxon>
        <taxon>Rhizopogonaceae</taxon>
        <taxon>Rhizopogon</taxon>
    </lineage>
</organism>
<name>A0A1B7N8H5_9AGAM</name>
<dbReference type="EMBL" id="KV448188">
    <property type="protein sequence ID" value="OAX41161.1"/>
    <property type="molecule type" value="Genomic_DNA"/>
</dbReference>
<reference evidence="2 3" key="1">
    <citation type="submission" date="2016-06" db="EMBL/GenBank/DDBJ databases">
        <title>Comparative genomics of the ectomycorrhizal sister species Rhizopogon vinicolor and Rhizopogon vesiculosus (Basidiomycota: Boletales) reveals a divergence of the mating type B locus.</title>
        <authorList>
            <consortium name="DOE Joint Genome Institute"/>
            <person name="Mujic A.B."/>
            <person name="Kuo A."/>
            <person name="Tritt A."/>
            <person name="Lipzen A."/>
            <person name="Chen C."/>
            <person name="Johnson J."/>
            <person name="Sharma A."/>
            <person name="Barry K."/>
            <person name="Grigoriev I.V."/>
            <person name="Spatafora J.W."/>
        </authorList>
    </citation>
    <scope>NUCLEOTIDE SEQUENCE [LARGE SCALE GENOMIC DNA]</scope>
    <source>
        <strain evidence="2 3">AM-OR11-026</strain>
    </source>
</reference>
<evidence type="ECO:0000313" key="2">
    <source>
        <dbReference type="EMBL" id="OAX41161.1"/>
    </source>
</evidence>
<proteinExistence type="predicted"/>
<dbReference type="OrthoDB" id="10052172at2759"/>
<evidence type="ECO:0000313" key="3">
    <source>
        <dbReference type="Proteomes" id="UP000092154"/>
    </source>
</evidence>
<accession>A0A1B7N8H5</accession>
<feature type="compositionally biased region" description="Basic and acidic residues" evidence="1">
    <location>
        <begin position="1"/>
        <end position="11"/>
    </location>
</feature>
<protein>
    <recommendedName>
        <fullName evidence="4">Hypervirulence associated protein TUDOR domain-containing protein</fullName>
    </recommendedName>
</protein>
<sequence>MTEYKPGDKVKYNPIGGASSKVSTTTGTIVDVKGSGTDAVYTIENDKTNKKREYHAGNIKGTPDTK</sequence>